<sequence>MAGLTKEMKEAFGKMKIFPVATATKDGTPNVVPIGVVELVSDDTIWITDNFMNKSLENLKSNPKIALYVWGPEIKGCFQVKGHATVKTSGRDFDEMKATLNKKNPALPARSLIIVKITDVFECQPGPNAGNKIL</sequence>
<dbReference type="PANTHER" id="PTHR40660">
    <property type="entry name" value="5'-PHOSPHATE OXIDASE PUTATIVE DOMAIN-CONTAINING PROTEIN-RELATED"/>
    <property type="match status" value="1"/>
</dbReference>
<evidence type="ECO:0000313" key="2">
    <source>
        <dbReference type="EMBL" id="ABS55650.1"/>
    </source>
</evidence>
<dbReference type="EMBL" id="CP000780">
    <property type="protein sequence ID" value="ABS55650.1"/>
    <property type="molecule type" value="Genomic_DNA"/>
</dbReference>
<dbReference type="AlphaFoldDB" id="A7I7D9"/>
<dbReference type="OrthoDB" id="11359at2157"/>
<dbReference type="Gene3D" id="2.30.110.10">
    <property type="entry name" value="Electron Transport, Fmn-binding Protein, Chain A"/>
    <property type="match status" value="1"/>
</dbReference>
<feature type="domain" description="Pyridoxamine 5'-phosphate oxidase N-terminal" evidence="1">
    <location>
        <begin position="4"/>
        <end position="122"/>
    </location>
</feature>
<dbReference type="KEGG" id="mbn:Mboo_1132"/>
<dbReference type="GeneID" id="5411438"/>
<accession>A7I7D9</accession>
<protein>
    <submittedName>
        <fullName evidence="2">Pyridoxamine 5'-phosphate oxidase-related, FMN-binding</fullName>
    </submittedName>
</protein>
<organism evidence="2 3">
    <name type="scientific">Methanoregula boonei (strain DSM 21154 / JCM 14090 / 6A8)</name>
    <dbReference type="NCBI Taxonomy" id="456442"/>
    <lineage>
        <taxon>Archaea</taxon>
        <taxon>Methanobacteriati</taxon>
        <taxon>Methanobacteriota</taxon>
        <taxon>Stenosarchaea group</taxon>
        <taxon>Methanomicrobia</taxon>
        <taxon>Methanomicrobiales</taxon>
        <taxon>Methanoregulaceae</taxon>
        <taxon>Methanoregula</taxon>
    </lineage>
</organism>
<dbReference type="InterPro" id="IPR012349">
    <property type="entry name" value="Split_barrel_FMN-bd"/>
</dbReference>
<reference evidence="3" key="1">
    <citation type="journal article" date="2015" name="Microbiology">
        <title>Genome of Methanoregula boonei 6A8 reveals adaptations to oligotrophic peatland environments.</title>
        <authorList>
            <person name="Braeuer S."/>
            <person name="Cadillo-Quiroz H."/>
            <person name="Kyrpides N."/>
            <person name="Woyke T."/>
            <person name="Goodwin L."/>
            <person name="Detter C."/>
            <person name="Podell S."/>
            <person name="Yavitt J.B."/>
            <person name="Zinder S.H."/>
        </authorList>
    </citation>
    <scope>NUCLEOTIDE SEQUENCE [LARGE SCALE GENOMIC DNA]</scope>
    <source>
        <strain evidence="3">DSM 21154 / JCM 14090 / 6A8</strain>
    </source>
</reference>
<dbReference type="HOGENOM" id="CLU_118461_1_0_2"/>
<dbReference type="Pfam" id="PF01243">
    <property type="entry name" value="PNPOx_N"/>
    <property type="match status" value="1"/>
</dbReference>
<evidence type="ECO:0000259" key="1">
    <source>
        <dbReference type="Pfam" id="PF01243"/>
    </source>
</evidence>
<name>A7I7D9_METB6</name>
<dbReference type="SUPFAM" id="SSF50475">
    <property type="entry name" value="FMN-binding split barrel"/>
    <property type="match status" value="1"/>
</dbReference>
<evidence type="ECO:0000313" key="3">
    <source>
        <dbReference type="Proteomes" id="UP000002408"/>
    </source>
</evidence>
<dbReference type="RefSeq" id="WP_012106677.1">
    <property type="nucleotide sequence ID" value="NC_009712.1"/>
</dbReference>
<keyword evidence="3" id="KW-1185">Reference proteome</keyword>
<gene>
    <name evidence="2" type="ordered locus">Mboo_1132</name>
</gene>
<dbReference type="STRING" id="456442.Mboo_1132"/>
<dbReference type="InterPro" id="IPR011576">
    <property type="entry name" value="Pyridox_Oxase_N"/>
</dbReference>
<dbReference type="Proteomes" id="UP000002408">
    <property type="component" value="Chromosome"/>
</dbReference>
<dbReference type="PANTHER" id="PTHR40660:SF1">
    <property type="entry name" value="5'-PHOSPHATE OXIDASE PUTATIVE DOMAIN-CONTAINING PROTEIN-RELATED"/>
    <property type="match status" value="1"/>
</dbReference>
<proteinExistence type="predicted"/>
<dbReference type="eggNOG" id="arCOG00518">
    <property type="taxonomic scope" value="Archaea"/>
</dbReference>